<dbReference type="PANTHER" id="PTHR28047:SF5">
    <property type="entry name" value="PROTEIN DCG1"/>
    <property type="match status" value="1"/>
</dbReference>
<dbReference type="InterPro" id="IPR052186">
    <property type="entry name" value="Hydantoin_racemase-like"/>
</dbReference>
<keyword evidence="3" id="KW-1185">Reference proteome</keyword>
<dbReference type="RefSeq" id="WP_255328897.1">
    <property type="nucleotide sequence ID" value="NZ_JAKZEU010000002.1"/>
</dbReference>
<accession>A0ABT1MNM6</accession>
<dbReference type="InterPro" id="IPR053714">
    <property type="entry name" value="Iso_Racemase_Enz_sf"/>
</dbReference>
<gene>
    <name evidence="2" type="ORF">MLD63_05530</name>
</gene>
<dbReference type="Gene3D" id="3.40.50.12500">
    <property type="match status" value="1"/>
</dbReference>
<protein>
    <submittedName>
        <fullName evidence="2">Aspartate/glutamate racemase family protein</fullName>
    </submittedName>
</protein>
<dbReference type="Proteomes" id="UP001203945">
    <property type="component" value="Unassembled WGS sequence"/>
</dbReference>
<evidence type="ECO:0000313" key="3">
    <source>
        <dbReference type="Proteomes" id="UP001203945"/>
    </source>
</evidence>
<comment type="caution">
    <text evidence="2">The sequence shown here is derived from an EMBL/GenBank/DDBJ whole genome shotgun (WGS) entry which is preliminary data.</text>
</comment>
<dbReference type="EMBL" id="JAKZEU010000002">
    <property type="protein sequence ID" value="MCQ0969887.1"/>
    <property type="molecule type" value="Genomic_DNA"/>
</dbReference>
<name>A0ABT1MNM6_9RHOB</name>
<sequence length="220" mass="23238">MSGPIVVINPNSNQAVTDGLDQALAGFRLTGGPAIECVTLTEGPFGIESQRDVDGVALPLGRMVEARTDASVFIIACYSDPGIDLCRSLSRIPVLGIQESGVLTAMTRADRFGVIAIADASIPRHIRYLRRMGVEGRLAGERALNISVDDSARNDGTFARLVEVGTRLRDDDGAGVLILGCAGMARHRAPLERELSIPVIDPTQAATAMALGLSLSQQTD</sequence>
<dbReference type="PANTHER" id="PTHR28047">
    <property type="entry name" value="PROTEIN DCG1"/>
    <property type="match status" value="1"/>
</dbReference>
<evidence type="ECO:0000313" key="2">
    <source>
        <dbReference type="EMBL" id="MCQ0969887.1"/>
    </source>
</evidence>
<comment type="similarity">
    <text evidence="1">Belongs to the HyuE racemase family.</text>
</comment>
<proteinExistence type="inferred from homology"/>
<organism evidence="2 3">
    <name type="scientific">Paracoccus albicereus</name>
    <dbReference type="NCBI Taxonomy" id="2922394"/>
    <lineage>
        <taxon>Bacteria</taxon>
        <taxon>Pseudomonadati</taxon>
        <taxon>Pseudomonadota</taxon>
        <taxon>Alphaproteobacteria</taxon>
        <taxon>Rhodobacterales</taxon>
        <taxon>Paracoccaceae</taxon>
        <taxon>Paracoccus</taxon>
    </lineage>
</organism>
<dbReference type="InterPro" id="IPR015942">
    <property type="entry name" value="Asp/Glu/hydantoin_racemase"/>
</dbReference>
<dbReference type="Pfam" id="PF01177">
    <property type="entry name" value="Asp_Glu_race"/>
    <property type="match status" value="1"/>
</dbReference>
<evidence type="ECO:0000256" key="1">
    <source>
        <dbReference type="ARBA" id="ARBA00038414"/>
    </source>
</evidence>
<reference evidence="2 3" key="1">
    <citation type="submission" date="2022-03" db="EMBL/GenBank/DDBJ databases">
        <authorList>
            <person name="He Y."/>
        </authorList>
    </citation>
    <scope>NUCLEOTIDE SEQUENCE [LARGE SCALE GENOMIC DNA]</scope>
    <source>
        <strain evidence="2 3">TK19116</strain>
    </source>
</reference>